<organism evidence="1 2">
    <name type="scientific">Pseudomonas agarici</name>
    <dbReference type="NCBI Taxonomy" id="46677"/>
    <lineage>
        <taxon>Bacteria</taxon>
        <taxon>Pseudomonadati</taxon>
        <taxon>Pseudomonadota</taxon>
        <taxon>Gammaproteobacteria</taxon>
        <taxon>Pseudomonadales</taxon>
        <taxon>Pseudomonadaceae</taxon>
        <taxon>Pseudomonas</taxon>
    </lineage>
</organism>
<protein>
    <submittedName>
        <fullName evidence="1">Uncharacterized protein</fullName>
    </submittedName>
</protein>
<keyword evidence="2" id="KW-1185">Reference proteome</keyword>
<accession>A0A0X1T483</accession>
<name>A0A0X1T483_PSEAA</name>
<evidence type="ECO:0000313" key="1">
    <source>
        <dbReference type="EMBL" id="AMB86917.1"/>
    </source>
</evidence>
<proteinExistence type="predicted"/>
<dbReference type="OrthoDB" id="6997436at2"/>
<dbReference type="KEGG" id="pagb:AWM79_17060"/>
<reference evidence="1 2" key="1">
    <citation type="submission" date="2016-01" db="EMBL/GenBank/DDBJ databases">
        <authorList>
            <person name="McClelland M."/>
            <person name="Jain A."/>
            <person name="Saraogi P."/>
            <person name="Mendelson R."/>
            <person name="Westerman R."/>
            <person name="SanMiguel P."/>
            <person name="Csonka L."/>
        </authorList>
    </citation>
    <scope>NUCLEOTIDE SEQUENCE [LARGE SCALE GENOMIC DNA]</scope>
    <source>
        <strain evidence="1 2">NCPPB 2472</strain>
    </source>
</reference>
<sequence length="109" mass="12086">MKSSLETTALFALKLAYETDGQSPLLRDDPVMSDYQKDVFELLVRNRDVDAIQLKVNACVAVALDAVGGTDKPLGRELQRLATDFSKARTTEELSAPLIVLKDYLKDIQ</sequence>
<dbReference type="AlphaFoldDB" id="A0A0X1T483"/>
<dbReference type="RefSeq" id="WP_017132732.1">
    <property type="nucleotide sequence ID" value="NZ_CP014135.1"/>
</dbReference>
<gene>
    <name evidence="1" type="ORF">AWM79_17060</name>
</gene>
<evidence type="ECO:0000313" key="2">
    <source>
        <dbReference type="Proteomes" id="UP000063229"/>
    </source>
</evidence>
<dbReference type="EMBL" id="CP014135">
    <property type="protein sequence ID" value="AMB86917.1"/>
    <property type="molecule type" value="Genomic_DNA"/>
</dbReference>
<dbReference type="Proteomes" id="UP000063229">
    <property type="component" value="Chromosome"/>
</dbReference>